<feature type="domain" description="Histidine kinase/HSP90-like ATPase" evidence="10">
    <location>
        <begin position="540"/>
        <end position="629"/>
    </location>
</feature>
<evidence type="ECO:0000256" key="9">
    <source>
        <dbReference type="SAM" id="Phobius"/>
    </source>
</evidence>
<proteinExistence type="predicted"/>
<feature type="transmembrane region" description="Helical" evidence="9">
    <location>
        <begin position="148"/>
        <end position="165"/>
    </location>
</feature>
<evidence type="ECO:0000313" key="12">
    <source>
        <dbReference type="Proteomes" id="UP001596175"/>
    </source>
</evidence>
<accession>A0ABV9Z9S1</accession>
<organism evidence="11 12">
    <name type="scientific">Actinomycetospora rhizophila</name>
    <dbReference type="NCBI Taxonomy" id="1416876"/>
    <lineage>
        <taxon>Bacteria</taxon>
        <taxon>Bacillati</taxon>
        <taxon>Actinomycetota</taxon>
        <taxon>Actinomycetes</taxon>
        <taxon>Pseudonocardiales</taxon>
        <taxon>Pseudonocardiaceae</taxon>
        <taxon>Actinomycetospora</taxon>
    </lineage>
</organism>
<comment type="caution">
    <text evidence="11">The sequence shown here is derived from an EMBL/GenBank/DDBJ whole genome shotgun (WGS) entry which is preliminary data.</text>
</comment>
<dbReference type="Gene3D" id="3.30.565.10">
    <property type="entry name" value="Histidine kinase-like ATPase, C-terminal domain"/>
    <property type="match status" value="1"/>
</dbReference>
<evidence type="ECO:0000313" key="11">
    <source>
        <dbReference type="EMBL" id="MFC5137094.1"/>
    </source>
</evidence>
<feature type="transmembrane region" description="Helical" evidence="9">
    <location>
        <begin position="208"/>
        <end position="230"/>
    </location>
</feature>
<evidence type="ECO:0000256" key="2">
    <source>
        <dbReference type="ARBA" id="ARBA00012438"/>
    </source>
</evidence>
<dbReference type="PANTHER" id="PTHR24421:SF10">
    <property type="entry name" value="NITRATE_NITRITE SENSOR PROTEIN NARQ"/>
    <property type="match status" value="1"/>
</dbReference>
<feature type="transmembrane region" description="Helical" evidence="9">
    <location>
        <begin position="95"/>
        <end position="113"/>
    </location>
</feature>
<sequence>MSRRPTAGELAAGAAVLGAAGVVVARPPVTGTGAAWTVGALVLGAAGLVAAAVVRRRGGARGTAAWMSATGASLLVLAVLESALDHDAGLLGVELRVLAVVLALLVPGLVITFPTGRLEHLTDRVAAGVVAACGLAVVVAPVEPVALPAGVLLCTAVAGAVWARFERSRDLDRERILWVLLGVGTVVIVGGHLLFAAEQFPGSAVETALLTVVGLCGLGIPAALVVALVAPRAADVRRAISGVAVVIVMIDLALGVFAGTLATLEALTGRAPSRAVASVVCVVVAAGFHPALVRVRETLDQVLFGGRPDPVGVVSSLGDEFRRGGGPQQWLDALRASVDLPWAALHQDVDLHDDEVVATSGDPVEPVTTIALHAGDEHVGDLVVGLPEHHRELPRATDAVLRLVAGPLARALQSARLAAQLQESRRLVVLAAEEERRRLRRDLHDGLGPVLAGVGYTADAARNVLDARPERTAELLAALREDVGGAIAEVRRLVHDLRPPVLDQLGLVAAVRQQAERVTQDGAGPAVTVEAGTVGSLPAAVEVAAYRVVSEAVLNVVRHAGARRARVTVRREDATLELLVADDGCSGAPWTPGVGLTSMRERLAQLGGTLEAGATPDGGRVCARLPLGSPV</sequence>
<evidence type="ECO:0000256" key="6">
    <source>
        <dbReference type="ARBA" id="ARBA00022777"/>
    </source>
</evidence>
<feature type="transmembrane region" description="Helical" evidence="9">
    <location>
        <begin position="177"/>
        <end position="196"/>
    </location>
</feature>
<dbReference type="Pfam" id="PF02518">
    <property type="entry name" value="HATPase_c"/>
    <property type="match status" value="1"/>
</dbReference>
<dbReference type="CDD" id="cd16917">
    <property type="entry name" value="HATPase_UhpB-NarQ-NarX-like"/>
    <property type="match status" value="1"/>
</dbReference>
<keyword evidence="4" id="KW-0808">Transferase</keyword>
<keyword evidence="9" id="KW-0812">Transmembrane</keyword>
<feature type="transmembrane region" description="Helical" evidence="9">
    <location>
        <begin position="242"/>
        <end position="263"/>
    </location>
</feature>
<dbReference type="InterPro" id="IPR003594">
    <property type="entry name" value="HATPase_dom"/>
</dbReference>
<keyword evidence="5" id="KW-0547">Nucleotide-binding</keyword>
<comment type="catalytic activity">
    <reaction evidence="1">
        <text>ATP + protein L-histidine = ADP + protein N-phospho-L-histidine.</text>
        <dbReference type="EC" id="2.7.13.3"/>
    </reaction>
</comment>
<gene>
    <name evidence="11" type="ORF">ACFPK1_02530</name>
</gene>
<evidence type="ECO:0000256" key="8">
    <source>
        <dbReference type="ARBA" id="ARBA00023012"/>
    </source>
</evidence>
<feature type="transmembrane region" description="Helical" evidence="9">
    <location>
        <begin position="35"/>
        <end position="54"/>
    </location>
</feature>
<dbReference type="InterPro" id="IPR050482">
    <property type="entry name" value="Sensor_HK_TwoCompSys"/>
</dbReference>
<keyword evidence="3" id="KW-0597">Phosphoprotein</keyword>
<evidence type="ECO:0000256" key="5">
    <source>
        <dbReference type="ARBA" id="ARBA00022741"/>
    </source>
</evidence>
<evidence type="ECO:0000259" key="10">
    <source>
        <dbReference type="SMART" id="SM00387"/>
    </source>
</evidence>
<dbReference type="SUPFAM" id="SSF55874">
    <property type="entry name" value="ATPase domain of HSP90 chaperone/DNA topoisomerase II/histidine kinase"/>
    <property type="match status" value="1"/>
</dbReference>
<evidence type="ECO:0000256" key="4">
    <source>
        <dbReference type="ARBA" id="ARBA00022679"/>
    </source>
</evidence>
<dbReference type="EC" id="2.7.13.3" evidence="2"/>
<dbReference type="InterPro" id="IPR036890">
    <property type="entry name" value="HATPase_C_sf"/>
</dbReference>
<keyword evidence="7" id="KW-0067">ATP-binding</keyword>
<keyword evidence="8" id="KW-0902">Two-component regulatory system</keyword>
<dbReference type="Proteomes" id="UP001596175">
    <property type="component" value="Unassembled WGS sequence"/>
</dbReference>
<name>A0ABV9Z9S1_9PSEU</name>
<dbReference type="Gene3D" id="1.20.5.1930">
    <property type="match status" value="1"/>
</dbReference>
<reference evidence="12" key="1">
    <citation type="journal article" date="2019" name="Int. J. Syst. Evol. Microbiol.">
        <title>The Global Catalogue of Microorganisms (GCM) 10K type strain sequencing project: providing services to taxonomists for standard genome sequencing and annotation.</title>
        <authorList>
            <consortium name="The Broad Institute Genomics Platform"/>
            <consortium name="The Broad Institute Genome Sequencing Center for Infectious Disease"/>
            <person name="Wu L."/>
            <person name="Ma J."/>
        </authorList>
    </citation>
    <scope>NUCLEOTIDE SEQUENCE [LARGE SCALE GENOMIC DNA]</scope>
    <source>
        <strain evidence="12">XZYJ18</strain>
    </source>
</reference>
<dbReference type="InterPro" id="IPR011712">
    <property type="entry name" value="Sig_transdc_His_kin_sub3_dim/P"/>
</dbReference>
<feature type="transmembrane region" description="Helical" evidence="9">
    <location>
        <begin position="125"/>
        <end position="142"/>
    </location>
</feature>
<keyword evidence="12" id="KW-1185">Reference proteome</keyword>
<protein>
    <recommendedName>
        <fullName evidence="2">histidine kinase</fullName>
        <ecNumber evidence="2">2.7.13.3</ecNumber>
    </recommendedName>
</protein>
<evidence type="ECO:0000256" key="3">
    <source>
        <dbReference type="ARBA" id="ARBA00022553"/>
    </source>
</evidence>
<feature type="transmembrane region" description="Helical" evidence="9">
    <location>
        <begin position="66"/>
        <end position="83"/>
    </location>
</feature>
<dbReference type="EMBL" id="JBHSKG010000001">
    <property type="protein sequence ID" value="MFC5137094.1"/>
    <property type="molecule type" value="Genomic_DNA"/>
</dbReference>
<evidence type="ECO:0000256" key="1">
    <source>
        <dbReference type="ARBA" id="ARBA00000085"/>
    </source>
</evidence>
<dbReference type="SMART" id="SM00387">
    <property type="entry name" value="HATPase_c"/>
    <property type="match status" value="1"/>
</dbReference>
<dbReference type="Pfam" id="PF07730">
    <property type="entry name" value="HisKA_3"/>
    <property type="match status" value="1"/>
</dbReference>
<keyword evidence="9" id="KW-1133">Transmembrane helix</keyword>
<keyword evidence="9" id="KW-0472">Membrane</keyword>
<dbReference type="PANTHER" id="PTHR24421">
    <property type="entry name" value="NITRATE/NITRITE SENSOR PROTEIN NARX-RELATED"/>
    <property type="match status" value="1"/>
</dbReference>
<evidence type="ECO:0000256" key="7">
    <source>
        <dbReference type="ARBA" id="ARBA00022840"/>
    </source>
</evidence>
<keyword evidence="6 11" id="KW-0418">Kinase</keyword>
<dbReference type="RefSeq" id="WP_378019311.1">
    <property type="nucleotide sequence ID" value="NZ_JBHSKG010000001.1"/>
</dbReference>
<dbReference type="GO" id="GO:0016301">
    <property type="term" value="F:kinase activity"/>
    <property type="evidence" value="ECO:0007669"/>
    <property type="project" value="UniProtKB-KW"/>
</dbReference>